<name>A0A9P0JG37_APHGO</name>
<reference evidence="1" key="2">
    <citation type="submission" date="2022-10" db="EMBL/GenBank/DDBJ databases">
        <authorList>
            <consortium name="ENA_rothamsted_submissions"/>
            <consortium name="culmorum"/>
            <person name="King R."/>
        </authorList>
    </citation>
    <scope>NUCLEOTIDE SEQUENCE</scope>
</reference>
<keyword evidence="2" id="KW-1185">Reference proteome</keyword>
<dbReference type="PANTHER" id="PTHR31511">
    <property type="entry name" value="PROTEIN CBG23764"/>
    <property type="match status" value="1"/>
</dbReference>
<organism evidence="1 2">
    <name type="scientific">Aphis gossypii</name>
    <name type="common">Cotton aphid</name>
    <dbReference type="NCBI Taxonomy" id="80765"/>
    <lineage>
        <taxon>Eukaryota</taxon>
        <taxon>Metazoa</taxon>
        <taxon>Ecdysozoa</taxon>
        <taxon>Arthropoda</taxon>
        <taxon>Hexapoda</taxon>
        <taxon>Insecta</taxon>
        <taxon>Pterygota</taxon>
        <taxon>Neoptera</taxon>
        <taxon>Paraneoptera</taxon>
        <taxon>Hemiptera</taxon>
        <taxon>Sternorrhyncha</taxon>
        <taxon>Aphidomorpha</taxon>
        <taxon>Aphidoidea</taxon>
        <taxon>Aphididae</taxon>
        <taxon>Aphidini</taxon>
        <taxon>Aphis</taxon>
        <taxon>Aphis</taxon>
    </lineage>
</organism>
<evidence type="ECO:0000313" key="2">
    <source>
        <dbReference type="Proteomes" id="UP001154329"/>
    </source>
</evidence>
<gene>
    <name evidence="1" type="ORF">APHIGO_LOCUS10072</name>
</gene>
<dbReference type="Proteomes" id="UP001154329">
    <property type="component" value="Chromosome 4"/>
</dbReference>
<sequence>MLSGLALLDISKTLMYDYYYNVMKRHYGEKISLMYTDTGELILYFISNLISTNKLMFIDSFEYFIETDDFYEDMANNPILLDHMDTSNLPRDHPCFIAERKKIPGLFSDETNDDIMTEFCALRSKSYSYKINGIDSTKEEIRAKGIRGHVVRNHMTFEDHRRCLFEGMNSVVNRRPNISIRSFNHQLTTIRTNKITYNNYDDKRVVLEDKVHTLAHGHL</sequence>
<dbReference type="AlphaFoldDB" id="A0A9P0JG37"/>
<reference evidence="1" key="1">
    <citation type="submission" date="2022-02" db="EMBL/GenBank/DDBJ databases">
        <authorList>
            <person name="King R."/>
        </authorList>
    </citation>
    <scope>NUCLEOTIDE SEQUENCE</scope>
</reference>
<proteinExistence type="predicted"/>
<protein>
    <submittedName>
        <fullName evidence="1">Uncharacterized protein</fullName>
    </submittedName>
</protein>
<dbReference type="EMBL" id="OU899037">
    <property type="protein sequence ID" value="CAH1736306.1"/>
    <property type="molecule type" value="Genomic_DNA"/>
</dbReference>
<dbReference type="PANTHER" id="PTHR31511:SF12">
    <property type="entry name" value="RHO TERMINATION FACTOR N-TERMINAL DOMAIN-CONTAINING PROTEIN"/>
    <property type="match status" value="1"/>
</dbReference>
<accession>A0A9P0JG37</accession>
<evidence type="ECO:0000313" key="1">
    <source>
        <dbReference type="EMBL" id="CAH1736306.1"/>
    </source>
</evidence>